<feature type="transmembrane region" description="Helical" evidence="1">
    <location>
        <begin position="223"/>
        <end position="247"/>
    </location>
</feature>
<feature type="transmembrane region" description="Helical" evidence="1">
    <location>
        <begin position="30"/>
        <end position="48"/>
    </location>
</feature>
<dbReference type="EMBL" id="CP000561">
    <property type="protein sequence ID" value="ABO08772.1"/>
    <property type="molecule type" value="Genomic_DNA"/>
</dbReference>
<feature type="transmembrane region" description="Helical" evidence="1">
    <location>
        <begin position="192"/>
        <end position="217"/>
    </location>
</feature>
<dbReference type="eggNOG" id="arCOG00576">
    <property type="taxonomic scope" value="Archaea"/>
</dbReference>
<reference evidence="2" key="1">
    <citation type="submission" date="2007-02" db="EMBL/GenBank/DDBJ databases">
        <title>Complete sequence of Pyrobaculum calidifontis JCM 11548.</title>
        <authorList>
            <consortium name="US DOE Joint Genome Institute"/>
            <person name="Copeland A."/>
            <person name="Lucas S."/>
            <person name="Lapidus A."/>
            <person name="Barry K."/>
            <person name="Glavina del Rio T."/>
            <person name="Dalin E."/>
            <person name="Tice H."/>
            <person name="Pitluck S."/>
            <person name="Chain P."/>
            <person name="Malfatti S."/>
            <person name="Shin M."/>
            <person name="Vergez L."/>
            <person name="Schmutz J."/>
            <person name="Larimer F."/>
            <person name="Land M."/>
            <person name="Hauser L."/>
            <person name="Kyrpides N."/>
            <person name="Mikhailova N."/>
            <person name="Cozen A.E."/>
            <person name="Fitz-Gibbon S.T."/>
            <person name="House C.H."/>
            <person name="Saltikov C."/>
            <person name="Lowe T.M."/>
            <person name="Richardson P."/>
        </authorList>
    </citation>
    <scope>NUCLEOTIDE SEQUENCE [LARGE SCALE GENOMIC DNA]</scope>
    <source>
        <strain evidence="2">JCM 11548</strain>
    </source>
</reference>
<dbReference type="KEGG" id="pcl:Pcal_1350"/>
<keyword evidence="1" id="KW-1133">Transmembrane helix</keyword>
<dbReference type="STRING" id="410359.Pcal_1350"/>
<dbReference type="HOGENOM" id="CLU_094845_0_0_2"/>
<dbReference type="AlphaFoldDB" id="A3MVV5"/>
<accession>A3MVV5</accession>
<feature type="transmembrane region" description="Helical" evidence="1">
    <location>
        <begin position="93"/>
        <end position="113"/>
    </location>
</feature>
<feature type="transmembrane region" description="Helical" evidence="1">
    <location>
        <begin position="259"/>
        <end position="280"/>
    </location>
</feature>
<proteinExistence type="predicted"/>
<evidence type="ECO:0000313" key="2">
    <source>
        <dbReference type="EMBL" id="ABO08772.1"/>
    </source>
</evidence>
<dbReference type="Proteomes" id="UP000001431">
    <property type="component" value="Chromosome"/>
</dbReference>
<protein>
    <submittedName>
        <fullName evidence="2">Zinc transporter, ZIP family</fullName>
    </submittedName>
</protein>
<organism evidence="2 3">
    <name type="scientific">Pyrobaculum calidifontis (strain DSM 21063 / JCM 11548 / VA1)</name>
    <dbReference type="NCBI Taxonomy" id="410359"/>
    <lineage>
        <taxon>Archaea</taxon>
        <taxon>Thermoproteota</taxon>
        <taxon>Thermoprotei</taxon>
        <taxon>Thermoproteales</taxon>
        <taxon>Thermoproteaceae</taxon>
        <taxon>Pyrobaculum</taxon>
    </lineage>
</organism>
<evidence type="ECO:0000256" key="1">
    <source>
        <dbReference type="SAM" id="Phobius"/>
    </source>
</evidence>
<sequence length="283" mass="28812">MGKGTSILAGIVATPLTAYAASFDYTPLAYGFVAGITVLFGLLFMLWARSKLSGSAVGLLQAVAGGILAYLALETGHAAAEYVEELAKPETLDQFLVASFVTTASLALTYVALAKAERAVHAARGSTSLTVALIVALAFGVHNVAEGFAIAAALLEGAVALAVLFTVGFAVHNFTEGFGIAGPLLADKRVAVPLTQAVGLSLLAGLPVIPGAAIYYAGIESGLFLATLNTIATASIVYAMLHVNLNALAKLGGVASAKFWLGITLGVVIAFSTESLIYFATAD</sequence>
<dbReference type="GeneID" id="4910142"/>
<evidence type="ECO:0000313" key="3">
    <source>
        <dbReference type="Proteomes" id="UP000001431"/>
    </source>
</evidence>
<feature type="transmembrane region" description="Helical" evidence="1">
    <location>
        <begin position="55"/>
        <end position="73"/>
    </location>
</feature>
<feature type="transmembrane region" description="Helical" evidence="1">
    <location>
        <begin position="125"/>
        <end position="142"/>
    </location>
</feature>
<gene>
    <name evidence="2" type="ordered locus">Pcal_1350</name>
</gene>
<keyword evidence="1" id="KW-0472">Membrane</keyword>
<keyword evidence="3" id="KW-1185">Reference proteome</keyword>
<keyword evidence="1" id="KW-0812">Transmembrane</keyword>
<dbReference type="RefSeq" id="WP_011850030.1">
    <property type="nucleotide sequence ID" value="NC_009073.1"/>
</dbReference>
<feature type="transmembrane region" description="Helical" evidence="1">
    <location>
        <begin position="148"/>
        <end position="171"/>
    </location>
</feature>
<name>A3MVV5_PYRCJ</name>